<evidence type="ECO:0000313" key="6">
    <source>
        <dbReference type="EMBL" id="OIW32262.1"/>
    </source>
</evidence>
<dbReference type="PANTHER" id="PTHR46910">
    <property type="entry name" value="TRANSCRIPTION FACTOR PDR1"/>
    <property type="match status" value="1"/>
</dbReference>
<dbReference type="Proteomes" id="UP000182658">
    <property type="component" value="Unassembled WGS sequence"/>
</dbReference>
<dbReference type="SMART" id="SM00066">
    <property type="entry name" value="GAL4"/>
    <property type="match status" value="1"/>
</dbReference>
<dbReference type="GO" id="GO:0006351">
    <property type="term" value="P:DNA-templated transcription"/>
    <property type="evidence" value="ECO:0007669"/>
    <property type="project" value="InterPro"/>
</dbReference>
<gene>
    <name evidence="6" type="ORF">CONLIGDRAFT_593417</name>
</gene>
<dbReference type="CDD" id="cd00067">
    <property type="entry name" value="GAL4"/>
    <property type="match status" value="1"/>
</dbReference>
<keyword evidence="1" id="KW-0479">Metal-binding</keyword>
<evidence type="ECO:0000313" key="7">
    <source>
        <dbReference type="Proteomes" id="UP000182658"/>
    </source>
</evidence>
<evidence type="ECO:0000256" key="3">
    <source>
        <dbReference type="SAM" id="Coils"/>
    </source>
</evidence>
<keyword evidence="2" id="KW-0539">Nucleus</keyword>
<dbReference type="InParanoid" id="A0A1J7IXP6"/>
<dbReference type="GO" id="GO:0008270">
    <property type="term" value="F:zinc ion binding"/>
    <property type="evidence" value="ECO:0007669"/>
    <property type="project" value="InterPro"/>
</dbReference>
<evidence type="ECO:0000256" key="1">
    <source>
        <dbReference type="ARBA" id="ARBA00022723"/>
    </source>
</evidence>
<feature type="domain" description="Zn(2)-C6 fungal-type" evidence="5">
    <location>
        <begin position="18"/>
        <end position="49"/>
    </location>
</feature>
<dbReference type="PANTHER" id="PTHR46910:SF5">
    <property type="entry name" value="ZN(II)2CYS6 TRANSCRIPTION FACTOR (EUROFUNG)"/>
    <property type="match status" value="1"/>
</dbReference>
<accession>A0A1J7IXP6</accession>
<proteinExistence type="predicted"/>
<protein>
    <recommendedName>
        <fullName evidence="5">Zn(2)-C6 fungal-type domain-containing protein</fullName>
    </recommendedName>
</protein>
<dbReference type="CDD" id="cd12148">
    <property type="entry name" value="fungal_TF_MHR"/>
    <property type="match status" value="1"/>
</dbReference>
<dbReference type="InterPro" id="IPR036864">
    <property type="entry name" value="Zn2-C6_fun-type_DNA-bd_sf"/>
</dbReference>
<dbReference type="InterPro" id="IPR007219">
    <property type="entry name" value="XnlR_reg_dom"/>
</dbReference>
<dbReference type="PROSITE" id="PS00463">
    <property type="entry name" value="ZN2_CY6_FUNGAL_1"/>
    <property type="match status" value="1"/>
</dbReference>
<dbReference type="GO" id="GO:0003677">
    <property type="term" value="F:DNA binding"/>
    <property type="evidence" value="ECO:0007669"/>
    <property type="project" value="InterPro"/>
</dbReference>
<name>A0A1J7IXP6_9PEZI</name>
<dbReference type="STRING" id="1408157.A0A1J7IXP6"/>
<dbReference type="GO" id="GO:0000981">
    <property type="term" value="F:DNA-binding transcription factor activity, RNA polymerase II-specific"/>
    <property type="evidence" value="ECO:0007669"/>
    <property type="project" value="InterPro"/>
</dbReference>
<organism evidence="6 7">
    <name type="scientific">Coniochaeta ligniaria NRRL 30616</name>
    <dbReference type="NCBI Taxonomy" id="1408157"/>
    <lineage>
        <taxon>Eukaryota</taxon>
        <taxon>Fungi</taxon>
        <taxon>Dikarya</taxon>
        <taxon>Ascomycota</taxon>
        <taxon>Pezizomycotina</taxon>
        <taxon>Sordariomycetes</taxon>
        <taxon>Sordariomycetidae</taxon>
        <taxon>Coniochaetales</taxon>
        <taxon>Coniochaetaceae</taxon>
        <taxon>Coniochaeta</taxon>
    </lineage>
</organism>
<keyword evidence="7" id="KW-1185">Reference proteome</keyword>
<evidence type="ECO:0000256" key="4">
    <source>
        <dbReference type="SAM" id="MobiDB-lite"/>
    </source>
</evidence>
<keyword evidence="3" id="KW-0175">Coiled coil</keyword>
<evidence type="ECO:0000256" key="2">
    <source>
        <dbReference type="ARBA" id="ARBA00023242"/>
    </source>
</evidence>
<dbReference type="SUPFAM" id="SSF57701">
    <property type="entry name" value="Zn2/Cys6 DNA-binding domain"/>
    <property type="match status" value="1"/>
</dbReference>
<evidence type="ECO:0000259" key="5">
    <source>
        <dbReference type="PROSITE" id="PS50048"/>
    </source>
</evidence>
<dbReference type="Pfam" id="PF04082">
    <property type="entry name" value="Fungal_trans"/>
    <property type="match status" value="1"/>
</dbReference>
<dbReference type="InterPro" id="IPR050987">
    <property type="entry name" value="AtrR-like"/>
</dbReference>
<dbReference type="OrthoDB" id="103819at2759"/>
<dbReference type="SMART" id="SM00906">
    <property type="entry name" value="Fungal_trans"/>
    <property type="match status" value="1"/>
</dbReference>
<dbReference type="Gene3D" id="4.10.240.10">
    <property type="entry name" value="Zn(2)-C6 fungal-type DNA-binding domain"/>
    <property type="match status" value="1"/>
</dbReference>
<feature type="coiled-coil region" evidence="3">
    <location>
        <begin position="65"/>
        <end position="92"/>
    </location>
</feature>
<feature type="compositionally biased region" description="Low complexity" evidence="4">
    <location>
        <begin position="111"/>
        <end position="128"/>
    </location>
</feature>
<feature type="compositionally biased region" description="Acidic residues" evidence="4">
    <location>
        <begin position="129"/>
        <end position="138"/>
    </location>
</feature>
<feature type="region of interest" description="Disordered" evidence="4">
    <location>
        <begin position="98"/>
        <end position="138"/>
    </location>
</feature>
<reference evidence="6 7" key="1">
    <citation type="submission" date="2016-10" db="EMBL/GenBank/DDBJ databases">
        <title>Draft genome sequence of Coniochaeta ligniaria NRRL30616, a lignocellulolytic fungus for bioabatement of inhibitors in plant biomass hydrolysates.</title>
        <authorList>
            <consortium name="DOE Joint Genome Institute"/>
            <person name="Jimenez D.J."/>
            <person name="Hector R.E."/>
            <person name="Riley R."/>
            <person name="Sun H."/>
            <person name="Grigoriev I.V."/>
            <person name="Van Elsas J.D."/>
            <person name="Nichols N.N."/>
        </authorList>
    </citation>
    <scope>NUCLEOTIDE SEQUENCE [LARGE SCALE GENOMIC DNA]</scope>
    <source>
        <strain evidence="6 7">NRRL 30616</strain>
    </source>
</reference>
<dbReference type="PROSITE" id="PS50048">
    <property type="entry name" value="ZN2_CY6_FUNGAL_2"/>
    <property type="match status" value="1"/>
</dbReference>
<dbReference type="EMBL" id="KV875095">
    <property type="protein sequence ID" value="OIW32262.1"/>
    <property type="molecule type" value="Genomic_DNA"/>
</dbReference>
<feature type="compositionally biased region" description="Polar residues" evidence="4">
    <location>
        <begin position="98"/>
        <end position="110"/>
    </location>
</feature>
<dbReference type="Pfam" id="PF00172">
    <property type="entry name" value="Zn_clus"/>
    <property type="match status" value="1"/>
</dbReference>
<sequence length="715" mass="80085">MAEAAQTPDEPQGLIRRACDQCRFRKIRCDKVIGTPCSHCRTAKRECTSTEGQKYKDTRQRVSVSHHYERKIERVEQRLAGIEEILNNLTVLTKSLSLSGTRRPVSTDTAAPTYTYPSTESSTAYETPSIDEENDETFEGTSSMTAHTVFASAFLEQAVSSPSFNQKLSPDINNALACLRQMVHLHGRQGVTYESRLAHQKPAPKGLNKLPLPPTDTVLKLLREIKAAPLVTFMRDCVFITVDGFIDYCRRVFFATEDYGTAIFIIVNAGLYFLFQEKFVMDGSTNRDYLEFHYLCRDNLETALATLPLLLPPKRETIEALLLGVTYSIEISKFTLAWQLNSAAAAMCQALGWHHIQTIEADDTNDIRLAAFWFCYMQDKALSLRFGRTSVIRDLEISAPRSFGNVSHLSEPWKHVTALWIQTGSVLGDTYDHLYSPEALARQPEARIETARHLARRRKQLFQGLEETSAALKRDAGMRMPSPVGDATDKEMGLMTVNVILKSAEVSHLACLTLIYRALPSSPGFPSSFNVECLEAARMAFKCHEECIELTSDNFFAKAGYLRWTLLYDTFAPLVVIFCHIIETSNHDDLQRLSRFAASLEPVSSMSLAMQKFYRLCKVLDQIATLYVEAKSQSYGQHDQDSSMVGNDFDTYLSQLGFIPSQQYNPSDDMAIAGGTPAPNQASTQLGVWFSGNSCIMGLMEEDLFVFGADVNSPQ</sequence>
<dbReference type="AlphaFoldDB" id="A0A1J7IXP6"/>
<dbReference type="InterPro" id="IPR001138">
    <property type="entry name" value="Zn2Cys6_DnaBD"/>
</dbReference>